<sequence length="552" mass="60359">MRLNALILGAALAASGSLASSWFPGSKNAYNKWHETELERWLSDHDIPHPTPADRADLESLVEKNWNDYVVEPYKRWDAAQLNDYIQLKGKEAGNEAAEARDSLVDRVKTNWAHTEDNARLAYANVKEWIFESWSESQLKNFCDRHNIPVPQPRTRDSLLQKARSGYEAAAKKAGETAAYPGSWLYNSWAESDLKSWLDSRGFPAPQPTNRDKLIASVRRYSRLAFLKAQAESARANARARAAYSTLTDTILDAWGESQLKEFCDKNGIPVPQGTRVNELRALVRKRRAEVLSEGVDAKAASAFGAATSRAGNEYAKASDSATLAAEDAFNRAAELWSESRLKAYLDARGVPVPQNSNMDSLRALVRKHTHKAAGGWGAWVLDDFSRENLLQYLKQHGNDAAKAAAEQKDASRDALVSAAHSVYSSASSAGGVTFASVTSAIASATAAAKQSTFEAWTDTDLKAYLDSYGIPVPQGSNLEQLKALARKHSTYFAYGTSTPGETILAKIGDTARQGWDWVAQQLNLGSQAAQQKAAEAASAAKAKVSETREEL</sequence>
<accession>A0A2C5YID0</accession>
<comment type="caution">
    <text evidence="2">The sequence shown here is derived from an EMBL/GenBank/DDBJ whole genome shotgun (WGS) entry which is preliminary data.</text>
</comment>
<organism evidence="2 3">
    <name type="scientific">Ophiocordyceps camponoti-rufipedis</name>
    <dbReference type="NCBI Taxonomy" id="2004952"/>
    <lineage>
        <taxon>Eukaryota</taxon>
        <taxon>Fungi</taxon>
        <taxon>Dikarya</taxon>
        <taxon>Ascomycota</taxon>
        <taxon>Pezizomycotina</taxon>
        <taxon>Sordariomycetes</taxon>
        <taxon>Hypocreomycetidae</taxon>
        <taxon>Hypocreales</taxon>
        <taxon>Ophiocordycipitaceae</taxon>
        <taxon>Ophiocordyceps</taxon>
    </lineage>
</organism>
<evidence type="ECO:0000256" key="1">
    <source>
        <dbReference type="SAM" id="SignalP"/>
    </source>
</evidence>
<dbReference type="STRING" id="2004952.A0A2C5YID0"/>
<keyword evidence="3" id="KW-1185">Reference proteome</keyword>
<reference evidence="2 3" key="1">
    <citation type="submission" date="2017-06" db="EMBL/GenBank/DDBJ databases">
        <title>Ant-infecting Ophiocordyceps genomes reveal a high diversity of potential behavioral manipulation genes and a possible major role for enterotoxins.</title>
        <authorList>
            <person name="De Bekker C."/>
            <person name="Evans H.C."/>
            <person name="Brachmann A."/>
            <person name="Hughes D.P."/>
        </authorList>
    </citation>
    <scope>NUCLEOTIDE SEQUENCE [LARGE SCALE GENOMIC DNA]</scope>
    <source>
        <strain evidence="2 3">Map16</strain>
    </source>
</reference>
<dbReference type="EMBL" id="NJES01000103">
    <property type="protein sequence ID" value="PHH77808.1"/>
    <property type="molecule type" value="Genomic_DNA"/>
</dbReference>
<evidence type="ECO:0008006" key="4">
    <source>
        <dbReference type="Google" id="ProtNLM"/>
    </source>
</evidence>
<proteinExistence type="predicted"/>
<dbReference type="InterPro" id="IPR018803">
    <property type="entry name" value="Ish1/Msc1-like"/>
</dbReference>
<dbReference type="Pfam" id="PF10281">
    <property type="entry name" value="Ish1"/>
    <property type="match status" value="6"/>
</dbReference>
<name>A0A2C5YID0_9HYPO</name>
<feature type="chain" id="PRO_5012564342" description="Meiotic sister chromatid recombination protein 1" evidence="1">
    <location>
        <begin position="20"/>
        <end position="552"/>
    </location>
</feature>
<dbReference type="AlphaFoldDB" id="A0A2C5YID0"/>
<keyword evidence="1" id="KW-0732">Signal</keyword>
<protein>
    <recommendedName>
        <fullName evidence="4">Meiotic sister chromatid recombination protein 1</fullName>
    </recommendedName>
</protein>
<dbReference type="OrthoDB" id="2527403at2759"/>
<dbReference type="Proteomes" id="UP000226431">
    <property type="component" value="Unassembled WGS sequence"/>
</dbReference>
<evidence type="ECO:0000313" key="2">
    <source>
        <dbReference type="EMBL" id="PHH77808.1"/>
    </source>
</evidence>
<evidence type="ECO:0000313" key="3">
    <source>
        <dbReference type="Proteomes" id="UP000226431"/>
    </source>
</evidence>
<feature type="signal peptide" evidence="1">
    <location>
        <begin position="1"/>
        <end position="19"/>
    </location>
</feature>
<gene>
    <name evidence="2" type="ORF">CDD80_189</name>
</gene>